<dbReference type="OrthoDB" id="9076738at2"/>
<comment type="similarity">
    <text evidence="1">Belongs to the LysR transcriptional regulatory family.</text>
</comment>
<dbReference type="FunFam" id="1.10.10.10:FF:000001">
    <property type="entry name" value="LysR family transcriptional regulator"/>
    <property type="match status" value="1"/>
</dbReference>
<evidence type="ECO:0000256" key="4">
    <source>
        <dbReference type="ARBA" id="ARBA00023163"/>
    </source>
</evidence>
<dbReference type="FunFam" id="3.40.190.290:FF:000001">
    <property type="entry name" value="Transcriptional regulator, LysR family"/>
    <property type="match status" value="1"/>
</dbReference>
<evidence type="ECO:0000256" key="2">
    <source>
        <dbReference type="ARBA" id="ARBA00023015"/>
    </source>
</evidence>
<accession>A0A2N4TZI1</accession>
<sequence>MDRFQAMQVFTRVVDANSFTLAADTLGLPRATVTTTIQGLERLLKVRLLNRTTRRLSLTPDGAAYYDHCVRILADIEDAEASFLDVTRGPKGRLRIDTPPSIGRLILLPALCEFHSRYPDIELAIGMSDRPVDMVQEAVDCVIRVGELRDSSMVAKRIGTFESITCAAPSYLERYGEPQTINELDKHLAVHYFSGRSSKNIDWSFTVDGQVKEVAVKGAVSVNDAEAYVTCGLKGFGIIQPARYMVAAHLESGALREILPAWKPQSMPISAVYLHNRHLSPKVRVFVDWISELFQRCPLLGTCASDMAGTEECRFAGRVAPHTIREIMEREPVKESIF</sequence>
<dbReference type="GO" id="GO:0003700">
    <property type="term" value="F:DNA-binding transcription factor activity"/>
    <property type="evidence" value="ECO:0007669"/>
    <property type="project" value="InterPro"/>
</dbReference>
<protein>
    <submittedName>
        <fullName evidence="6">LysR family transcriptional regulator</fullName>
    </submittedName>
</protein>
<dbReference type="InterPro" id="IPR036388">
    <property type="entry name" value="WH-like_DNA-bd_sf"/>
</dbReference>
<name>A0A2N4TZI1_9BURK</name>
<dbReference type="InterPro" id="IPR005119">
    <property type="entry name" value="LysR_subst-bd"/>
</dbReference>
<dbReference type="Gene3D" id="1.10.10.10">
    <property type="entry name" value="Winged helix-like DNA-binding domain superfamily/Winged helix DNA-binding domain"/>
    <property type="match status" value="1"/>
</dbReference>
<dbReference type="InterPro" id="IPR058163">
    <property type="entry name" value="LysR-type_TF_proteobact-type"/>
</dbReference>
<dbReference type="SUPFAM" id="SSF46785">
    <property type="entry name" value="Winged helix' DNA-binding domain"/>
    <property type="match status" value="1"/>
</dbReference>
<comment type="caution">
    <text evidence="6">The sequence shown here is derived from an EMBL/GenBank/DDBJ whole genome shotgun (WGS) entry which is preliminary data.</text>
</comment>
<keyword evidence="4" id="KW-0804">Transcription</keyword>
<dbReference type="CDD" id="cd08472">
    <property type="entry name" value="PBP2_CrgA_like_3"/>
    <property type="match status" value="1"/>
</dbReference>
<evidence type="ECO:0000256" key="1">
    <source>
        <dbReference type="ARBA" id="ARBA00009437"/>
    </source>
</evidence>
<dbReference type="GO" id="GO:0043565">
    <property type="term" value="F:sequence-specific DNA binding"/>
    <property type="evidence" value="ECO:0007669"/>
    <property type="project" value="TreeGrafter"/>
</dbReference>
<evidence type="ECO:0000259" key="5">
    <source>
        <dbReference type="PROSITE" id="PS50931"/>
    </source>
</evidence>
<dbReference type="PROSITE" id="PS50931">
    <property type="entry name" value="HTH_LYSR"/>
    <property type="match status" value="1"/>
</dbReference>
<reference evidence="6 7" key="1">
    <citation type="submission" date="2017-10" db="EMBL/GenBank/DDBJ databases">
        <title>Two draft genome sequences of Pusillimonas sp. strains isolated from a nitrate- and radionuclide-contaminated groundwater in Russia.</title>
        <authorList>
            <person name="Grouzdev D.S."/>
            <person name="Tourova T.P."/>
            <person name="Goeva M.A."/>
            <person name="Babich T.L."/>
            <person name="Sokolova D.S."/>
            <person name="Abdullin R."/>
            <person name="Poltaraus A.B."/>
            <person name="Toshchakov S.V."/>
            <person name="Nazina T.N."/>
        </authorList>
    </citation>
    <scope>NUCLEOTIDE SEQUENCE [LARGE SCALE GENOMIC DNA]</scope>
    <source>
        <strain evidence="6 7">JR1/69-3-13</strain>
    </source>
</reference>
<dbReference type="SUPFAM" id="SSF53850">
    <property type="entry name" value="Periplasmic binding protein-like II"/>
    <property type="match status" value="1"/>
</dbReference>
<dbReference type="Pfam" id="PF00126">
    <property type="entry name" value="HTH_1"/>
    <property type="match status" value="1"/>
</dbReference>
<gene>
    <name evidence="6" type="ORF">CR159_19450</name>
</gene>
<dbReference type="PANTHER" id="PTHR30537">
    <property type="entry name" value="HTH-TYPE TRANSCRIPTIONAL REGULATOR"/>
    <property type="match status" value="1"/>
</dbReference>
<dbReference type="PANTHER" id="PTHR30537:SF72">
    <property type="entry name" value="LYSR FAMILY TRANSCRIPTIONAL REGULATOR"/>
    <property type="match status" value="1"/>
</dbReference>
<dbReference type="AlphaFoldDB" id="A0A2N4TZI1"/>
<keyword evidence="2" id="KW-0805">Transcription regulation</keyword>
<feature type="domain" description="HTH lysR-type" evidence="5">
    <location>
        <begin position="1"/>
        <end position="59"/>
    </location>
</feature>
<dbReference type="Gene3D" id="3.40.190.290">
    <property type="match status" value="1"/>
</dbReference>
<dbReference type="Proteomes" id="UP000234190">
    <property type="component" value="Unassembled WGS sequence"/>
</dbReference>
<keyword evidence="3" id="KW-0238">DNA-binding</keyword>
<dbReference type="InterPro" id="IPR036390">
    <property type="entry name" value="WH_DNA-bd_sf"/>
</dbReference>
<evidence type="ECO:0000313" key="6">
    <source>
        <dbReference type="EMBL" id="PLC48174.1"/>
    </source>
</evidence>
<evidence type="ECO:0000256" key="3">
    <source>
        <dbReference type="ARBA" id="ARBA00023125"/>
    </source>
</evidence>
<dbReference type="InterPro" id="IPR000847">
    <property type="entry name" value="LysR_HTH_N"/>
</dbReference>
<proteinExistence type="inferred from homology"/>
<keyword evidence="7" id="KW-1185">Reference proteome</keyword>
<dbReference type="Pfam" id="PF03466">
    <property type="entry name" value="LysR_substrate"/>
    <property type="match status" value="1"/>
</dbReference>
<evidence type="ECO:0000313" key="7">
    <source>
        <dbReference type="Proteomes" id="UP000234190"/>
    </source>
</evidence>
<dbReference type="RefSeq" id="WP_102075619.1">
    <property type="nucleotide sequence ID" value="NZ_PDNW01000025.1"/>
</dbReference>
<organism evidence="6 7">
    <name type="scientific">Pollutimonas subterranea</name>
    <dbReference type="NCBI Taxonomy" id="2045210"/>
    <lineage>
        <taxon>Bacteria</taxon>
        <taxon>Pseudomonadati</taxon>
        <taxon>Pseudomonadota</taxon>
        <taxon>Betaproteobacteria</taxon>
        <taxon>Burkholderiales</taxon>
        <taxon>Alcaligenaceae</taxon>
        <taxon>Pollutimonas</taxon>
    </lineage>
</organism>
<dbReference type="EMBL" id="PDNW01000025">
    <property type="protein sequence ID" value="PLC48174.1"/>
    <property type="molecule type" value="Genomic_DNA"/>
</dbReference>
<dbReference type="GO" id="GO:0006351">
    <property type="term" value="P:DNA-templated transcription"/>
    <property type="evidence" value="ECO:0007669"/>
    <property type="project" value="TreeGrafter"/>
</dbReference>